<gene>
    <name evidence="1" type="ordered locus">Os06g0549450</name>
    <name evidence="1" type="ORF">OSNPB_060549450</name>
</gene>
<accession>A0A0P0WXI7</accession>
<dbReference type="Proteomes" id="UP000059680">
    <property type="component" value="Chromosome 6"/>
</dbReference>
<dbReference type="InParanoid" id="A0A0P0WXI7"/>
<protein>
    <submittedName>
        <fullName evidence="1">Os06g0549450 protein</fullName>
    </submittedName>
</protein>
<reference evidence="1 2" key="2">
    <citation type="journal article" date="2013" name="Plant Cell Physiol.">
        <title>Rice Annotation Project Database (RAP-DB): an integrative and interactive database for rice genomics.</title>
        <authorList>
            <person name="Sakai H."/>
            <person name="Lee S.S."/>
            <person name="Tanaka T."/>
            <person name="Numa H."/>
            <person name="Kim J."/>
            <person name="Kawahara Y."/>
            <person name="Wakimoto H."/>
            <person name="Yang C.C."/>
            <person name="Iwamoto M."/>
            <person name="Abe T."/>
            <person name="Yamada Y."/>
            <person name="Muto A."/>
            <person name="Inokuchi H."/>
            <person name="Ikemura T."/>
            <person name="Matsumoto T."/>
            <person name="Sasaki T."/>
            <person name="Itoh T."/>
        </authorList>
    </citation>
    <scope>NUCLEOTIDE SEQUENCE [LARGE SCALE GENOMIC DNA]</scope>
    <source>
        <strain evidence="2">cv. Nipponbare</strain>
    </source>
</reference>
<sequence length="203" mass="22594">MHAEHGPIHVARCRSEATCKPVAMPACSREAASASASLRRRGFPRFQHHVQGLPRLRLREVLPWPRTILPNSAMTLDTRGLMRATFRCITSVSASRPRMTPPPGPPLRSRSVAAISRCGTALAAGEAPAPVTRSSAASADRAWHRYLAAPAPRWGPTCIRAEVATSTTEVPRKRPRARRVRCRLRRRGQCNWRRQRSSMWRAG</sequence>
<reference evidence="2" key="1">
    <citation type="journal article" date="2005" name="Nature">
        <title>The map-based sequence of the rice genome.</title>
        <authorList>
            <consortium name="International rice genome sequencing project (IRGSP)"/>
            <person name="Matsumoto T."/>
            <person name="Wu J."/>
            <person name="Kanamori H."/>
            <person name="Katayose Y."/>
            <person name="Fujisawa M."/>
            <person name="Namiki N."/>
            <person name="Mizuno H."/>
            <person name="Yamamoto K."/>
            <person name="Antonio B.A."/>
            <person name="Baba T."/>
            <person name="Sakata K."/>
            <person name="Nagamura Y."/>
            <person name="Aoki H."/>
            <person name="Arikawa K."/>
            <person name="Arita K."/>
            <person name="Bito T."/>
            <person name="Chiden Y."/>
            <person name="Fujitsuka N."/>
            <person name="Fukunaka R."/>
            <person name="Hamada M."/>
            <person name="Harada C."/>
            <person name="Hayashi A."/>
            <person name="Hijishita S."/>
            <person name="Honda M."/>
            <person name="Hosokawa S."/>
            <person name="Ichikawa Y."/>
            <person name="Idonuma A."/>
            <person name="Iijima M."/>
            <person name="Ikeda M."/>
            <person name="Ikeno M."/>
            <person name="Ito K."/>
            <person name="Ito S."/>
            <person name="Ito T."/>
            <person name="Ito Y."/>
            <person name="Ito Y."/>
            <person name="Iwabuchi A."/>
            <person name="Kamiya K."/>
            <person name="Karasawa W."/>
            <person name="Kurita K."/>
            <person name="Katagiri S."/>
            <person name="Kikuta A."/>
            <person name="Kobayashi H."/>
            <person name="Kobayashi N."/>
            <person name="Machita K."/>
            <person name="Maehara T."/>
            <person name="Masukawa M."/>
            <person name="Mizubayashi T."/>
            <person name="Mukai Y."/>
            <person name="Nagasaki H."/>
            <person name="Nagata Y."/>
            <person name="Naito S."/>
            <person name="Nakashima M."/>
            <person name="Nakama Y."/>
            <person name="Nakamichi Y."/>
            <person name="Nakamura M."/>
            <person name="Meguro A."/>
            <person name="Negishi M."/>
            <person name="Ohta I."/>
            <person name="Ohta T."/>
            <person name="Okamoto M."/>
            <person name="Ono N."/>
            <person name="Saji S."/>
            <person name="Sakaguchi M."/>
            <person name="Sakai K."/>
            <person name="Shibata M."/>
            <person name="Shimokawa T."/>
            <person name="Song J."/>
            <person name="Takazaki Y."/>
            <person name="Terasawa K."/>
            <person name="Tsugane M."/>
            <person name="Tsuji K."/>
            <person name="Ueda S."/>
            <person name="Waki K."/>
            <person name="Yamagata H."/>
            <person name="Yamamoto M."/>
            <person name="Yamamoto S."/>
            <person name="Yamane H."/>
            <person name="Yoshiki S."/>
            <person name="Yoshihara R."/>
            <person name="Yukawa K."/>
            <person name="Zhong H."/>
            <person name="Yano M."/>
            <person name="Yuan Q."/>
            <person name="Ouyang S."/>
            <person name="Liu J."/>
            <person name="Jones K.M."/>
            <person name="Gansberger K."/>
            <person name="Moffat K."/>
            <person name="Hill J."/>
            <person name="Bera J."/>
            <person name="Fadrosh D."/>
            <person name="Jin S."/>
            <person name="Johri S."/>
            <person name="Kim M."/>
            <person name="Overton L."/>
            <person name="Reardon M."/>
            <person name="Tsitrin T."/>
            <person name="Vuong H."/>
            <person name="Weaver B."/>
            <person name="Ciecko A."/>
            <person name="Tallon L."/>
            <person name="Jackson J."/>
            <person name="Pai G."/>
            <person name="Aken S.V."/>
            <person name="Utterback T."/>
            <person name="Reidmuller S."/>
            <person name="Feldblyum T."/>
            <person name="Hsiao J."/>
            <person name="Zismann V."/>
            <person name="Iobst S."/>
            <person name="de Vazeille A.R."/>
            <person name="Buell C.R."/>
            <person name="Ying K."/>
            <person name="Li Y."/>
            <person name="Lu T."/>
            <person name="Huang Y."/>
            <person name="Zhao Q."/>
            <person name="Feng Q."/>
            <person name="Zhang L."/>
            <person name="Zhu J."/>
            <person name="Weng Q."/>
            <person name="Mu J."/>
            <person name="Lu Y."/>
            <person name="Fan D."/>
            <person name="Liu Y."/>
            <person name="Guan J."/>
            <person name="Zhang Y."/>
            <person name="Yu S."/>
            <person name="Liu X."/>
            <person name="Zhang Y."/>
            <person name="Hong G."/>
            <person name="Han B."/>
            <person name="Choisne N."/>
            <person name="Demange N."/>
            <person name="Orjeda G."/>
            <person name="Samain S."/>
            <person name="Cattolico L."/>
            <person name="Pelletier E."/>
            <person name="Couloux A."/>
            <person name="Segurens B."/>
            <person name="Wincker P."/>
            <person name="D'Hont A."/>
            <person name="Scarpelli C."/>
            <person name="Weissenbach J."/>
            <person name="Salanoubat M."/>
            <person name="Quetier F."/>
            <person name="Yu Y."/>
            <person name="Kim H.R."/>
            <person name="Rambo T."/>
            <person name="Currie J."/>
            <person name="Collura K."/>
            <person name="Luo M."/>
            <person name="Yang T."/>
            <person name="Ammiraju J.S.S."/>
            <person name="Engler F."/>
            <person name="Soderlund C."/>
            <person name="Wing R.A."/>
            <person name="Palmer L.E."/>
            <person name="de la Bastide M."/>
            <person name="Spiegel L."/>
            <person name="Nascimento L."/>
            <person name="Zutavern T."/>
            <person name="O'Shaughnessy A."/>
            <person name="Dike S."/>
            <person name="Dedhia N."/>
            <person name="Preston R."/>
            <person name="Balija V."/>
            <person name="McCombie W.R."/>
            <person name="Chow T."/>
            <person name="Chen H."/>
            <person name="Chung M."/>
            <person name="Chen C."/>
            <person name="Shaw J."/>
            <person name="Wu H."/>
            <person name="Hsiao K."/>
            <person name="Chao Y."/>
            <person name="Chu M."/>
            <person name="Cheng C."/>
            <person name="Hour A."/>
            <person name="Lee P."/>
            <person name="Lin S."/>
            <person name="Lin Y."/>
            <person name="Liou J."/>
            <person name="Liu S."/>
            <person name="Hsing Y."/>
            <person name="Raghuvanshi S."/>
            <person name="Mohanty A."/>
            <person name="Bharti A.K."/>
            <person name="Gaur A."/>
            <person name="Gupta V."/>
            <person name="Kumar D."/>
            <person name="Ravi V."/>
            <person name="Vij S."/>
            <person name="Kapur A."/>
            <person name="Khurana P."/>
            <person name="Khurana P."/>
            <person name="Khurana J.P."/>
            <person name="Tyagi A.K."/>
            <person name="Gaikwad K."/>
            <person name="Singh A."/>
            <person name="Dalal V."/>
            <person name="Srivastava S."/>
            <person name="Dixit A."/>
            <person name="Pal A.K."/>
            <person name="Ghazi I.A."/>
            <person name="Yadav M."/>
            <person name="Pandit A."/>
            <person name="Bhargava A."/>
            <person name="Sureshbabu K."/>
            <person name="Batra K."/>
            <person name="Sharma T.R."/>
            <person name="Mohapatra T."/>
            <person name="Singh N.K."/>
            <person name="Messing J."/>
            <person name="Nelson A.B."/>
            <person name="Fuks G."/>
            <person name="Kavchok S."/>
            <person name="Keizer G."/>
            <person name="Linton E."/>
            <person name="Llaca V."/>
            <person name="Song R."/>
            <person name="Tanyolac B."/>
            <person name="Young S."/>
            <person name="Ho-Il K."/>
            <person name="Hahn J.H."/>
            <person name="Sangsakoo G."/>
            <person name="Vanavichit A."/>
            <person name="de Mattos Luiz.A.T."/>
            <person name="Zimmer P.D."/>
            <person name="Malone G."/>
            <person name="Dellagostin O."/>
            <person name="de Oliveira A.C."/>
            <person name="Bevan M."/>
            <person name="Bancroft I."/>
            <person name="Minx P."/>
            <person name="Cordum H."/>
            <person name="Wilson R."/>
            <person name="Cheng Z."/>
            <person name="Jin W."/>
            <person name="Jiang J."/>
            <person name="Leong S.A."/>
            <person name="Iwama H."/>
            <person name="Gojobori T."/>
            <person name="Itoh T."/>
            <person name="Niimura Y."/>
            <person name="Fujii Y."/>
            <person name="Habara T."/>
            <person name="Sakai H."/>
            <person name="Sato Y."/>
            <person name="Wilson G."/>
            <person name="Kumar K."/>
            <person name="McCouch S."/>
            <person name="Juretic N."/>
            <person name="Hoen D."/>
            <person name="Wright S."/>
            <person name="Bruskiewich R."/>
            <person name="Bureau T."/>
            <person name="Miyao A."/>
            <person name="Hirochika H."/>
            <person name="Nishikawa T."/>
            <person name="Kadowaki K."/>
            <person name="Sugiura M."/>
            <person name="Burr B."/>
            <person name="Sasaki T."/>
        </authorList>
    </citation>
    <scope>NUCLEOTIDE SEQUENCE [LARGE SCALE GENOMIC DNA]</scope>
    <source>
        <strain evidence="2">cv. Nipponbare</strain>
    </source>
</reference>
<evidence type="ECO:0000313" key="2">
    <source>
        <dbReference type="Proteomes" id="UP000059680"/>
    </source>
</evidence>
<keyword evidence="2" id="KW-1185">Reference proteome</keyword>
<dbReference type="PaxDb" id="39947-A0A0P0WXI7"/>
<dbReference type="AlphaFoldDB" id="A0A0P0WXI7"/>
<reference evidence="1 2" key="3">
    <citation type="journal article" date="2013" name="Rice">
        <title>Improvement of the Oryza sativa Nipponbare reference genome using next generation sequence and optical map data.</title>
        <authorList>
            <person name="Kawahara Y."/>
            <person name="de la Bastide M."/>
            <person name="Hamilton J.P."/>
            <person name="Kanamori H."/>
            <person name="McCombie W.R."/>
            <person name="Ouyang S."/>
            <person name="Schwartz D.C."/>
            <person name="Tanaka T."/>
            <person name="Wu J."/>
            <person name="Zhou S."/>
            <person name="Childs K.L."/>
            <person name="Davidson R.M."/>
            <person name="Lin H."/>
            <person name="Quesada-Ocampo L."/>
            <person name="Vaillancourt B."/>
            <person name="Sakai H."/>
            <person name="Lee S.S."/>
            <person name="Kim J."/>
            <person name="Numa H."/>
            <person name="Itoh T."/>
            <person name="Buell C.R."/>
            <person name="Matsumoto T."/>
        </authorList>
    </citation>
    <scope>NUCLEOTIDE SEQUENCE [LARGE SCALE GENOMIC DNA]</scope>
    <source>
        <strain evidence="2">cv. Nipponbare</strain>
    </source>
</reference>
<organism evidence="1 2">
    <name type="scientific">Oryza sativa subsp. japonica</name>
    <name type="common">Rice</name>
    <dbReference type="NCBI Taxonomy" id="39947"/>
    <lineage>
        <taxon>Eukaryota</taxon>
        <taxon>Viridiplantae</taxon>
        <taxon>Streptophyta</taxon>
        <taxon>Embryophyta</taxon>
        <taxon>Tracheophyta</taxon>
        <taxon>Spermatophyta</taxon>
        <taxon>Magnoliopsida</taxon>
        <taxon>Liliopsida</taxon>
        <taxon>Poales</taxon>
        <taxon>Poaceae</taxon>
        <taxon>BOP clade</taxon>
        <taxon>Oryzoideae</taxon>
        <taxon>Oryzeae</taxon>
        <taxon>Oryzinae</taxon>
        <taxon>Oryza</taxon>
        <taxon>Oryza sativa</taxon>
    </lineage>
</organism>
<evidence type="ECO:0000313" key="1">
    <source>
        <dbReference type="EMBL" id="BAS98173.1"/>
    </source>
</evidence>
<proteinExistence type="predicted"/>
<name>A0A0P0WXI7_ORYSJ</name>
<dbReference type="EMBL" id="AP014962">
    <property type="protein sequence ID" value="BAS98173.1"/>
    <property type="molecule type" value="Genomic_DNA"/>
</dbReference>